<dbReference type="GO" id="GO:0016747">
    <property type="term" value="F:acyltransferase activity, transferring groups other than amino-acyl groups"/>
    <property type="evidence" value="ECO:0007669"/>
    <property type="project" value="InterPro"/>
</dbReference>
<name>A0A2R8BGR5_9RHOB</name>
<dbReference type="PROSITE" id="PS51186">
    <property type="entry name" value="GNAT"/>
    <property type="match status" value="1"/>
</dbReference>
<dbReference type="InterPro" id="IPR000182">
    <property type="entry name" value="GNAT_dom"/>
</dbReference>
<keyword evidence="3" id="KW-1185">Reference proteome</keyword>
<dbReference type="RefSeq" id="WP_108829286.1">
    <property type="nucleotide sequence ID" value="NZ_OMOR01000001.1"/>
</dbReference>
<organism evidence="2 3">
    <name type="scientific">Ascidiaceihabitans donghaensis</name>
    <dbReference type="NCBI Taxonomy" id="1510460"/>
    <lineage>
        <taxon>Bacteria</taxon>
        <taxon>Pseudomonadati</taxon>
        <taxon>Pseudomonadota</taxon>
        <taxon>Alphaproteobacteria</taxon>
        <taxon>Rhodobacterales</taxon>
        <taxon>Paracoccaceae</taxon>
        <taxon>Ascidiaceihabitans</taxon>
    </lineage>
</organism>
<gene>
    <name evidence="2" type="ORF">ASD8599_03072</name>
</gene>
<dbReference type="Pfam" id="PF00583">
    <property type="entry name" value="Acetyltransf_1"/>
    <property type="match status" value="1"/>
</dbReference>
<proteinExistence type="predicted"/>
<feature type="domain" description="N-acetyltransferase" evidence="1">
    <location>
        <begin position="2"/>
        <end position="142"/>
    </location>
</feature>
<dbReference type="EMBL" id="OMOR01000001">
    <property type="protein sequence ID" value="SPH22328.1"/>
    <property type="molecule type" value="Genomic_DNA"/>
</dbReference>
<dbReference type="SUPFAM" id="SSF55729">
    <property type="entry name" value="Acyl-CoA N-acyltransferases (Nat)"/>
    <property type="match status" value="1"/>
</dbReference>
<accession>A0A2R8BGR5</accession>
<dbReference type="InterPro" id="IPR016181">
    <property type="entry name" value="Acyl_CoA_acyltransferase"/>
</dbReference>
<evidence type="ECO:0000259" key="1">
    <source>
        <dbReference type="PROSITE" id="PS51186"/>
    </source>
</evidence>
<dbReference type="AlphaFoldDB" id="A0A2R8BGR5"/>
<evidence type="ECO:0000313" key="3">
    <source>
        <dbReference type="Proteomes" id="UP000244880"/>
    </source>
</evidence>
<dbReference type="OrthoDB" id="5571267at2"/>
<reference evidence="2 3" key="1">
    <citation type="submission" date="2018-03" db="EMBL/GenBank/DDBJ databases">
        <authorList>
            <person name="Keele B.F."/>
        </authorList>
    </citation>
    <scope>NUCLEOTIDE SEQUENCE [LARGE SCALE GENOMIC DNA]</scope>
    <source>
        <strain evidence="2 3">CECT 8599</strain>
    </source>
</reference>
<dbReference type="Gene3D" id="3.40.630.30">
    <property type="match status" value="1"/>
</dbReference>
<evidence type="ECO:0000313" key="2">
    <source>
        <dbReference type="EMBL" id="SPH22328.1"/>
    </source>
</evidence>
<sequence length="281" mass="30787">MVDLVWATPQERGDVAAYMDRVFHKVRWGRAGWDALLANRWADAAAPYAIVAKDKGRIVGAIGQIVGPRPGGPTIHNLTSWYLDKEYRGQGLGRGMMAKAIEDTDNTVTNLSSARAAIPVALSSGMDVLDDTRMVWAARPDAPHKLTVFSDPSQAPISPDTRKIVTEHADLNLTSLTIETPDGLCTLVLSIKQKTDDRITHEVMFADRKDLLSRHGSAIAASILPDDSTILSIDTRFSTPDAQPDFVEDIPVARFCTPGRVDPALVDHLYSEIVILDMKLY</sequence>
<dbReference type="CDD" id="cd04301">
    <property type="entry name" value="NAT_SF"/>
    <property type="match status" value="1"/>
</dbReference>
<dbReference type="Proteomes" id="UP000244880">
    <property type="component" value="Unassembled WGS sequence"/>
</dbReference>
<protein>
    <recommendedName>
        <fullName evidence="1">N-acetyltransferase domain-containing protein</fullName>
    </recommendedName>
</protein>